<dbReference type="PRINTS" id="PR00465">
    <property type="entry name" value="EP450IV"/>
</dbReference>
<dbReference type="InterPro" id="IPR036396">
    <property type="entry name" value="Cyt_P450_sf"/>
</dbReference>
<accession>A0A1X2GZK3</accession>
<comment type="caution">
    <text evidence="6">The sequence shown here is derived from an EMBL/GenBank/DDBJ whole genome shotgun (WGS) entry which is preliminary data.</text>
</comment>
<reference evidence="6 7" key="1">
    <citation type="submission" date="2016-07" db="EMBL/GenBank/DDBJ databases">
        <title>Pervasive Adenine N6-methylation of Active Genes in Fungi.</title>
        <authorList>
            <consortium name="DOE Joint Genome Institute"/>
            <person name="Mondo S.J."/>
            <person name="Dannebaum R.O."/>
            <person name="Kuo R.C."/>
            <person name="Labutti K."/>
            <person name="Haridas S."/>
            <person name="Kuo A."/>
            <person name="Salamov A."/>
            <person name="Ahrendt S.R."/>
            <person name="Lipzen A."/>
            <person name="Sullivan W."/>
            <person name="Andreopoulos W.B."/>
            <person name="Clum A."/>
            <person name="Lindquist E."/>
            <person name="Daum C."/>
            <person name="Ramamoorthy G.K."/>
            <person name="Gryganskyi A."/>
            <person name="Culley D."/>
            <person name="Magnuson J.K."/>
            <person name="James T.Y."/>
            <person name="O'Malley M.A."/>
            <person name="Stajich J.E."/>
            <person name="Spatafora J.W."/>
            <person name="Visel A."/>
            <person name="Grigoriev I.V."/>
        </authorList>
    </citation>
    <scope>NUCLEOTIDE SEQUENCE [LARGE SCALE GENOMIC DNA]</scope>
    <source>
        <strain evidence="6 7">NRRL 2496</strain>
    </source>
</reference>
<evidence type="ECO:0000313" key="7">
    <source>
        <dbReference type="Proteomes" id="UP000242180"/>
    </source>
</evidence>
<dbReference type="GO" id="GO:0005506">
    <property type="term" value="F:iron ion binding"/>
    <property type="evidence" value="ECO:0007669"/>
    <property type="project" value="InterPro"/>
</dbReference>
<dbReference type="SUPFAM" id="SSF48264">
    <property type="entry name" value="Cytochrome P450"/>
    <property type="match status" value="1"/>
</dbReference>
<dbReference type="OMA" id="HEPNWQL"/>
<name>A0A1X2GZK3_SYNRA</name>
<comment type="similarity">
    <text evidence="2">Belongs to the cytochrome P450 family.</text>
</comment>
<dbReference type="Gene3D" id="1.10.630.10">
    <property type="entry name" value="Cytochrome P450"/>
    <property type="match status" value="1"/>
</dbReference>
<dbReference type="GO" id="GO:0004497">
    <property type="term" value="F:monooxygenase activity"/>
    <property type="evidence" value="ECO:0007669"/>
    <property type="project" value="InterPro"/>
</dbReference>
<dbReference type="InterPro" id="IPR002403">
    <property type="entry name" value="Cyt_P450_E_grp-IV"/>
</dbReference>
<evidence type="ECO:0000256" key="4">
    <source>
        <dbReference type="ARBA" id="ARBA00023004"/>
    </source>
</evidence>
<dbReference type="STRING" id="13706.A0A1X2GZK3"/>
<keyword evidence="5" id="KW-0349">Heme</keyword>
<dbReference type="GO" id="GO:0016705">
    <property type="term" value="F:oxidoreductase activity, acting on paired donors, with incorporation or reduction of molecular oxygen"/>
    <property type="evidence" value="ECO:0007669"/>
    <property type="project" value="InterPro"/>
</dbReference>
<dbReference type="GO" id="GO:0020037">
    <property type="term" value="F:heme binding"/>
    <property type="evidence" value="ECO:0007669"/>
    <property type="project" value="InterPro"/>
</dbReference>
<keyword evidence="3 5" id="KW-0479">Metal-binding</keyword>
<dbReference type="PANTHER" id="PTHR24305:SF166">
    <property type="entry name" value="CYTOCHROME P450 12A4, MITOCHONDRIAL-RELATED"/>
    <property type="match status" value="1"/>
</dbReference>
<dbReference type="AlphaFoldDB" id="A0A1X2GZK3"/>
<dbReference type="InterPro" id="IPR001128">
    <property type="entry name" value="Cyt_P450"/>
</dbReference>
<protein>
    <submittedName>
        <fullName evidence="6">Cytochrome P450</fullName>
    </submittedName>
</protein>
<dbReference type="PRINTS" id="PR00385">
    <property type="entry name" value="P450"/>
</dbReference>
<dbReference type="Pfam" id="PF00067">
    <property type="entry name" value="p450"/>
    <property type="match status" value="1"/>
</dbReference>
<dbReference type="CDD" id="cd11069">
    <property type="entry name" value="CYP_FUM15-like"/>
    <property type="match status" value="1"/>
</dbReference>
<evidence type="ECO:0000256" key="1">
    <source>
        <dbReference type="ARBA" id="ARBA00001971"/>
    </source>
</evidence>
<feature type="binding site" description="axial binding residue" evidence="5">
    <location>
        <position position="495"/>
    </location>
    <ligand>
        <name>heme</name>
        <dbReference type="ChEBI" id="CHEBI:30413"/>
    </ligand>
    <ligandPart>
        <name>Fe</name>
        <dbReference type="ChEBI" id="CHEBI:18248"/>
    </ligandPart>
</feature>
<evidence type="ECO:0000256" key="5">
    <source>
        <dbReference type="PIRSR" id="PIRSR602403-1"/>
    </source>
</evidence>
<dbReference type="InParanoid" id="A0A1X2GZK3"/>
<comment type="cofactor">
    <cofactor evidence="1 5">
        <name>heme</name>
        <dbReference type="ChEBI" id="CHEBI:30413"/>
    </cofactor>
</comment>
<proteinExistence type="inferred from homology"/>
<keyword evidence="7" id="KW-1185">Reference proteome</keyword>
<evidence type="ECO:0000256" key="2">
    <source>
        <dbReference type="ARBA" id="ARBA00010617"/>
    </source>
</evidence>
<dbReference type="OrthoDB" id="1470350at2759"/>
<sequence length="548" mass="62222">MEVLFQNTLDKLTEAEKLIQRLLDQNNIPASARQAVAGLGVLSTATYLVSRYIIYRLYLDPISKIPGPPVNRWIPFSGNFVEIFREEAAVPHKRWAQKYGGILRYHSTWNQSRVLISDPVLLKQVLTVQQYDFIKTPEASKFLAKFLGNGLLVAEGDAHRHQRKMLNPAFSVHTLRDLVPMLTVPAVQLANLWKSERDYDAPLDVANDLSWATLDVIGLAGFGHPFNSLKGHGEDKLSRAYMSIFGSNDNQSILRFLAMFFPILQHIPTKRNRELRQALRWLDEGSREVVQACVERTAEQKKQGIRPNNILALMIESSEGSMSVEEMRHQCLTFLAAGHETTSVSLSWCLWLLARDQDVQKQLRDEVAPVFDPIQLDHPLFQSRDPLHVDAAEAHIPAYETIHALPILNNVCKETLRLIPPVPTTSRIADKDVVLGPYHIPKGTRIFIPPMVMHHDKNIWGDDAEEFRPSRWTEEAAQAAGPYEYMPFLAGGRQCIGNRFAMLEMKILLAVLITQFEFLEAPDYMPGKRQAITLRPHPNMTLVVRPIK</sequence>
<evidence type="ECO:0000313" key="6">
    <source>
        <dbReference type="EMBL" id="ORY89882.1"/>
    </source>
</evidence>
<dbReference type="EMBL" id="MCGN01000013">
    <property type="protein sequence ID" value="ORY89882.1"/>
    <property type="molecule type" value="Genomic_DNA"/>
</dbReference>
<dbReference type="PANTHER" id="PTHR24305">
    <property type="entry name" value="CYTOCHROME P450"/>
    <property type="match status" value="1"/>
</dbReference>
<dbReference type="Proteomes" id="UP000242180">
    <property type="component" value="Unassembled WGS sequence"/>
</dbReference>
<gene>
    <name evidence="6" type="ORF">BCR43DRAFT_464610</name>
</gene>
<evidence type="ECO:0000256" key="3">
    <source>
        <dbReference type="ARBA" id="ARBA00022723"/>
    </source>
</evidence>
<keyword evidence="4 5" id="KW-0408">Iron</keyword>
<organism evidence="6 7">
    <name type="scientific">Syncephalastrum racemosum</name>
    <name type="common">Filamentous fungus</name>
    <dbReference type="NCBI Taxonomy" id="13706"/>
    <lineage>
        <taxon>Eukaryota</taxon>
        <taxon>Fungi</taxon>
        <taxon>Fungi incertae sedis</taxon>
        <taxon>Mucoromycota</taxon>
        <taxon>Mucoromycotina</taxon>
        <taxon>Mucoromycetes</taxon>
        <taxon>Mucorales</taxon>
        <taxon>Syncephalastraceae</taxon>
        <taxon>Syncephalastrum</taxon>
    </lineage>
</organism>
<dbReference type="InterPro" id="IPR050121">
    <property type="entry name" value="Cytochrome_P450_monoxygenase"/>
</dbReference>